<evidence type="ECO:0000256" key="2">
    <source>
        <dbReference type="ARBA" id="ARBA00022448"/>
    </source>
</evidence>
<feature type="transmembrane region" description="Helical" evidence="9">
    <location>
        <begin position="21"/>
        <end position="44"/>
    </location>
</feature>
<keyword evidence="12" id="KW-1185">Reference proteome</keyword>
<keyword evidence="6 9" id="KW-1133">Transmembrane helix</keyword>
<proteinExistence type="inferred from homology"/>
<evidence type="ECO:0000256" key="8">
    <source>
        <dbReference type="ARBA" id="ARBA00038436"/>
    </source>
</evidence>
<dbReference type="Pfam" id="PF04290">
    <property type="entry name" value="DctQ"/>
    <property type="match status" value="1"/>
</dbReference>
<dbReference type="GO" id="GO:0005886">
    <property type="term" value="C:plasma membrane"/>
    <property type="evidence" value="ECO:0007669"/>
    <property type="project" value="UniProtKB-SubCell"/>
</dbReference>
<accession>A0A8J2TVJ9</accession>
<comment type="subcellular location">
    <subcellularLocation>
        <location evidence="1">Cell inner membrane</location>
        <topology evidence="1">Multi-pass membrane protein</topology>
    </subcellularLocation>
</comment>
<sequence length="172" mass="18514">MTQRNNRPVPFVTATAKGGAILAGAAIVLLVVVMLAEAMLRYVFSYPLGWNVSAVERLLMPAAVFFSLPWLYVHGGHVTADLVYERLAPSVRRFARVLTVVLIVVAAALLVIAGGREAWESFRLGDVPPPGSSDVAVPTWVWQGIQPLGALALLAVVLVDAGRFIRDEEVTP</sequence>
<dbReference type="AlphaFoldDB" id="A0A8J2TVJ9"/>
<evidence type="ECO:0000313" key="11">
    <source>
        <dbReference type="EMBL" id="GGA03994.1"/>
    </source>
</evidence>
<keyword evidence="4" id="KW-0997">Cell inner membrane</keyword>
<comment type="caution">
    <text evidence="11">The sequence shown here is derived from an EMBL/GenBank/DDBJ whole genome shotgun (WGS) entry which is preliminary data.</text>
</comment>
<evidence type="ECO:0000256" key="5">
    <source>
        <dbReference type="ARBA" id="ARBA00022692"/>
    </source>
</evidence>
<organism evidence="11 12">
    <name type="scientific">Sediminivirga luteola</name>
    <dbReference type="NCBI Taxonomy" id="1774748"/>
    <lineage>
        <taxon>Bacteria</taxon>
        <taxon>Bacillati</taxon>
        <taxon>Actinomycetota</taxon>
        <taxon>Actinomycetes</taxon>
        <taxon>Micrococcales</taxon>
        <taxon>Brevibacteriaceae</taxon>
        <taxon>Sediminivirga</taxon>
    </lineage>
</organism>
<keyword evidence="7 9" id="KW-0472">Membrane</keyword>
<keyword evidence="3" id="KW-1003">Cell membrane</keyword>
<feature type="transmembrane region" description="Helical" evidence="9">
    <location>
        <begin position="94"/>
        <end position="114"/>
    </location>
</feature>
<dbReference type="RefSeq" id="WP_188549183.1">
    <property type="nucleotide sequence ID" value="NZ_BMFY01000001.1"/>
</dbReference>
<evidence type="ECO:0000256" key="1">
    <source>
        <dbReference type="ARBA" id="ARBA00004429"/>
    </source>
</evidence>
<dbReference type="Proteomes" id="UP000616114">
    <property type="component" value="Unassembled WGS sequence"/>
</dbReference>
<dbReference type="InterPro" id="IPR007387">
    <property type="entry name" value="TRAP_DctQ"/>
</dbReference>
<evidence type="ECO:0000256" key="9">
    <source>
        <dbReference type="SAM" id="Phobius"/>
    </source>
</evidence>
<keyword evidence="2" id="KW-0813">Transport</keyword>
<dbReference type="PANTHER" id="PTHR35011">
    <property type="entry name" value="2,3-DIKETO-L-GULONATE TRAP TRANSPORTER SMALL PERMEASE PROTEIN YIAM"/>
    <property type="match status" value="1"/>
</dbReference>
<evidence type="ECO:0000256" key="4">
    <source>
        <dbReference type="ARBA" id="ARBA00022519"/>
    </source>
</evidence>
<feature type="transmembrane region" description="Helical" evidence="9">
    <location>
        <begin position="140"/>
        <end position="159"/>
    </location>
</feature>
<keyword evidence="5 9" id="KW-0812">Transmembrane</keyword>
<reference evidence="11" key="2">
    <citation type="submission" date="2020-09" db="EMBL/GenBank/DDBJ databases">
        <authorList>
            <person name="Sun Q."/>
            <person name="Zhou Y."/>
        </authorList>
    </citation>
    <scope>NUCLEOTIDE SEQUENCE</scope>
    <source>
        <strain evidence="11">CGMCC 1.12785</strain>
    </source>
</reference>
<evidence type="ECO:0000259" key="10">
    <source>
        <dbReference type="Pfam" id="PF04290"/>
    </source>
</evidence>
<evidence type="ECO:0000256" key="6">
    <source>
        <dbReference type="ARBA" id="ARBA00022989"/>
    </source>
</evidence>
<dbReference type="InterPro" id="IPR055348">
    <property type="entry name" value="DctQ"/>
</dbReference>
<name>A0A8J2TVJ9_9MICO</name>
<feature type="transmembrane region" description="Helical" evidence="9">
    <location>
        <begin position="50"/>
        <end position="73"/>
    </location>
</feature>
<dbReference type="GO" id="GO:0022857">
    <property type="term" value="F:transmembrane transporter activity"/>
    <property type="evidence" value="ECO:0007669"/>
    <property type="project" value="TreeGrafter"/>
</dbReference>
<gene>
    <name evidence="11" type="ORF">GCM10011333_03480</name>
</gene>
<evidence type="ECO:0000256" key="3">
    <source>
        <dbReference type="ARBA" id="ARBA00022475"/>
    </source>
</evidence>
<evidence type="ECO:0000256" key="7">
    <source>
        <dbReference type="ARBA" id="ARBA00023136"/>
    </source>
</evidence>
<comment type="similarity">
    <text evidence="8">Belongs to the TRAP transporter small permease family.</text>
</comment>
<dbReference type="GO" id="GO:0015740">
    <property type="term" value="P:C4-dicarboxylate transport"/>
    <property type="evidence" value="ECO:0007669"/>
    <property type="project" value="TreeGrafter"/>
</dbReference>
<dbReference type="EMBL" id="BMFY01000001">
    <property type="protein sequence ID" value="GGA03994.1"/>
    <property type="molecule type" value="Genomic_DNA"/>
</dbReference>
<reference evidence="11" key="1">
    <citation type="journal article" date="2014" name="Int. J. Syst. Evol. Microbiol.">
        <title>Complete genome sequence of Corynebacterium casei LMG S-19264T (=DSM 44701T), isolated from a smear-ripened cheese.</title>
        <authorList>
            <consortium name="US DOE Joint Genome Institute (JGI-PGF)"/>
            <person name="Walter F."/>
            <person name="Albersmeier A."/>
            <person name="Kalinowski J."/>
            <person name="Ruckert C."/>
        </authorList>
    </citation>
    <scope>NUCLEOTIDE SEQUENCE</scope>
    <source>
        <strain evidence="11">CGMCC 1.12785</strain>
    </source>
</reference>
<evidence type="ECO:0000313" key="12">
    <source>
        <dbReference type="Proteomes" id="UP000616114"/>
    </source>
</evidence>
<protein>
    <recommendedName>
        <fullName evidence="10">Tripartite ATP-independent periplasmic transporters DctQ component domain-containing protein</fullName>
    </recommendedName>
</protein>
<dbReference type="PANTHER" id="PTHR35011:SF10">
    <property type="entry name" value="TRAP TRANSPORTER SMALL PERMEASE PROTEIN"/>
    <property type="match status" value="1"/>
</dbReference>
<feature type="domain" description="Tripartite ATP-independent periplasmic transporters DctQ component" evidence="10">
    <location>
        <begin position="30"/>
        <end position="161"/>
    </location>
</feature>